<feature type="region of interest" description="Disordered" evidence="4">
    <location>
        <begin position="832"/>
        <end position="910"/>
    </location>
</feature>
<dbReference type="OMA" id="GHTMHPM"/>
<dbReference type="InterPro" id="IPR018359">
    <property type="entry name" value="Bromodomain_CS"/>
</dbReference>
<dbReference type="CDD" id="cd05509">
    <property type="entry name" value="Bromo_gcn5_like"/>
    <property type="match status" value="1"/>
</dbReference>
<dbReference type="PANTHER" id="PTHR47092:SF1">
    <property type="entry name" value="CHROMATIN REMODELING REGULATOR CECR2"/>
    <property type="match status" value="1"/>
</dbReference>
<dbReference type="InterPro" id="IPR001487">
    <property type="entry name" value="Bromodomain"/>
</dbReference>
<dbReference type="PROSITE" id="PS50014">
    <property type="entry name" value="BROMODOMAIN_2"/>
    <property type="match status" value="1"/>
</dbReference>
<dbReference type="GO" id="GO:0006338">
    <property type="term" value="P:chromatin remodeling"/>
    <property type="evidence" value="ECO:0007669"/>
    <property type="project" value="InterPro"/>
</dbReference>
<dbReference type="Pfam" id="PF00439">
    <property type="entry name" value="Bromodomain"/>
    <property type="match status" value="1"/>
</dbReference>
<sequence length="1494" mass="167083">MSQGCTVSVEEIQSWWEVPAIAHFCSLFRTAFNLPDFEIEELEKALSVQDWDFLGDLIACLLQGCYQRNDITPEAFSSYLNDIISYRWELEEGKPNPLRESAFENLPPRTQVELLHRLCDYRLDAADVFDLLKGLDSDSLRVEPLGQDGNGALYWYFYGTRMYKEDEPTELILPEKKKRGRPPKKKKFEELQSRREKHFSIVFSSLLLPGRKRGIWSLVCETEEQWVNLAESIKDKTSPQDRHLYRVISQNFLPEISSMIEHKVGHQAETLLPLIQITTDNQKAMAEDEKRKDEDLDRQALLAEQRREEERLLQEEQQREKMEKIKAVEERAKRRKMREEKAWLLSQGKDLPPELLNLDPSSPVQRTRKNKEFYELDDDYTALYKVLEALKAHKDAWPFLEPVDESYAPNYHEIIKTPMDLSTIERKLNDGEYITKEEFVADVTLMFENCAEYNGEDSEYTIMAESLERCFSRALLKHFPSEDGDTDEEFHINGEEKERKDKKRNRSSKHSGPETLIKATEHVQRKRNPQGGKGNTPSEEENSKPTRPHPPHWTNGPYHPQGLPPNQQHMHEEDMRGMYHPGQQLHRPPGHAVPHIYGQRMSMDPRFAYPAHIPRHGDPSLSRLPQSFNMQHHMVKGHHMGPRYPVGPDPNHQRPPHQQQHPYMGPTHGPSLGPRPMALQPGPPPEASMYPSHHRSEGHNMHSMGNRYPGPDGPPQPNYPGLRPPGMGLSNMWTGMNHHERPNGIVGMQDPSVVNQRNFSYGGVPPPVGHKPWPEAAGYPHPAPNAQYQMSAAVSSPSLVSTRPPVPHTDSTVRTRLASMLESPEMLALQQLSASSRPPAGAPHQHIGNFQQPGPPSGIGTIPAHSSQKPPLAPEVQLLHPARDNGPDSQPSHQTDMKPKGRPDLLSSYFTSPLHEGTQAQSNLFLRNFLSTLQSSYHCPPQRVDATTVSSHLNTCNNNSTDPIPSTGSQHMQSTPHHKAQSPALLQQKTSPLHTPVSQSCPQQISDNSFPHIQNGHQQSEQQQIIHKQQKSQATQSNPPHCHPHSSPQQINQNTQAHNSLLSPHPVPQNTTPSPQQSTKNSPAQPGPPQTAPVISLPLSHPAPLLSSQLSPADHGDQRPSEPTSRPDTESTSGPPHNPIMKSGPPNGVYKHQDSLVGSNQGMLAQRGLAPAHNTAMPPHSEGQANRTIGPYGLGNHQHLHLNQANMNRPMPPSAHHTYHNQTISPLHNTAHHPTYQQQGGTAYSYHMGGQQHPQQHYYPQLHPQAQGYNQGNSRGSYSPEEWHPAHYQPRHLLQPSAYPPVASARGSGQLKENSVSPLCSEGSSGASLASGRSSGGGSPVKNAHKDSSERPESPKEILDLDSHNAASRHRSTQPPQRPPTTAAHAMSGFMYDPRAVHPGMQHGGVPPPHMMSQSHGGVNGAPYPGQPHPDPGRYAAQRPHPHLIEALQQPQQLPYSPGQTRMALYRHPRPAGPFQGMLIQQRGLLPEHLLHPG</sequence>
<evidence type="ECO:0000256" key="3">
    <source>
        <dbReference type="SAM" id="Coils"/>
    </source>
</evidence>
<protein>
    <recommendedName>
        <fullName evidence="5">Bromo domain-containing protein</fullName>
    </recommendedName>
</protein>
<dbReference type="PROSITE" id="PS00633">
    <property type="entry name" value="BROMODOMAIN_1"/>
    <property type="match status" value="1"/>
</dbReference>
<keyword evidence="1 2" id="KW-0103">Bromodomain</keyword>
<dbReference type="PANTHER" id="PTHR47092">
    <property type="entry name" value="CAT EYE SYNDROME CRITICAL REGION PROTEIN 2"/>
    <property type="match status" value="1"/>
</dbReference>
<feature type="domain" description="Bromo" evidence="5">
    <location>
        <begin position="391"/>
        <end position="461"/>
    </location>
</feature>
<feature type="compositionally biased region" description="Basic and acidic residues" evidence="4">
    <location>
        <begin position="1344"/>
        <end position="1363"/>
    </location>
</feature>
<name>A0A3Q3VXP6_MOLML</name>
<dbReference type="InterPro" id="IPR036427">
    <property type="entry name" value="Bromodomain-like_sf"/>
</dbReference>
<feature type="compositionally biased region" description="Polar residues" evidence="4">
    <location>
        <begin position="1051"/>
        <end position="1084"/>
    </location>
</feature>
<feature type="region of interest" description="Disordered" evidence="4">
    <location>
        <begin position="1172"/>
        <end position="1284"/>
    </location>
</feature>
<evidence type="ECO:0000256" key="2">
    <source>
        <dbReference type="PROSITE-ProRule" id="PRU00035"/>
    </source>
</evidence>
<dbReference type="Proteomes" id="UP000261620">
    <property type="component" value="Unplaced"/>
</dbReference>
<feature type="compositionally biased region" description="Polar residues" evidence="4">
    <location>
        <begin position="984"/>
        <end position="1016"/>
    </location>
</feature>
<dbReference type="GO" id="GO:0090537">
    <property type="term" value="C:CERF complex"/>
    <property type="evidence" value="ECO:0007669"/>
    <property type="project" value="InterPro"/>
</dbReference>
<keyword evidence="7" id="KW-1185">Reference proteome</keyword>
<dbReference type="Gene3D" id="1.20.920.10">
    <property type="entry name" value="Bromodomain-like"/>
    <property type="match status" value="1"/>
</dbReference>
<keyword evidence="3" id="KW-0175">Coiled coil</keyword>
<feature type="compositionally biased region" description="Polar residues" evidence="4">
    <location>
        <begin position="956"/>
        <end position="975"/>
    </location>
</feature>
<evidence type="ECO:0000313" key="6">
    <source>
        <dbReference type="Ensembl" id="ENSMMOP00000000929.1"/>
    </source>
</evidence>
<dbReference type="SUPFAM" id="SSF47370">
    <property type="entry name" value="Bromodomain"/>
    <property type="match status" value="1"/>
</dbReference>
<dbReference type="SMART" id="SM00297">
    <property type="entry name" value="BROMO"/>
    <property type="match status" value="1"/>
</dbReference>
<dbReference type="InterPro" id="IPR029614">
    <property type="entry name" value="CECR2"/>
</dbReference>
<evidence type="ECO:0000313" key="7">
    <source>
        <dbReference type="Proteomes" id="UP000261620"/>
    </source>
</evidence>
<evidence type="ECO:0000256" key="4">
    <source>
        <dbReference type="SAM" id="MobiDB-lite"/>
    </source>
</evidence>
<feature type="compositionally biased region" description="Basic residues" evidence="4">
    <location>
        <begin position="500"/>
        <end position="509"/>
    </location>
</feature>
<feature type="region of interest" description="Disordered" evidence="4">
    <location>
        <begin position="637"/>
        <end position="726"/>
    </location>
</feature>
<proteinExistence type="predicted"/>
<feature type="region of interest" description="Disordered" evidence="4">
    <location>
        <begin position="480"/>
        <end position="569"/>
    </location>
</feature>
<feature type="compositionally biased region" description="Polar residues" evidence="4">
    <location>
        <begin position="1268"/>
        <end position="1277"/>
    </location>
</feature>
<feature type="compositionally biased region" description="Low complexity" evidence="4">
    <location>
        <begin position="1096"/>
        <end position="1112"/>
    </location>
</feature>
<feature type="compositionally biased region" description="Low complexity" evidence="4">
    <location>
        <begin position="1017"/>
        <end position="1050"/>
    </location>
</feature>
<feature type="region of interest" description="Disordered" evidence="4">
    <location>
        <begin position="956"/>
        <end position="1154"/>
    </location>
</feature>
<reference evidence="6" key="1">
    <citation type="submission" date="2025-08" db="UniProtKB">
        <authorList>
            <consortium name="Ensembl"/>
        </authorList>
    </citation>
    <scope>IDENTIFICATION</scope>
</reference>
<feature type="compositionally biased region" description="Low complexity" evidence="4">
    <location>
        <begin position="1251"/>
        <end position="1267"/>
    </location>
</feature>
<feature type="region of interest" description="Disordered" evidence="4">
    <location>
        <begin position="791"/>
        <end position="810"/>
    </location>
</feature>
<feature type="compositionally biased region" description="Basic and acidic residues" evidence="4">
    <location>
        <begin position="1114"/>
        <end position="1129"/>
    </location>
</feature>
<evidence type="ECO:0000259" key="5">
    <source>
        <dbReference type="PROSITE" id="PS50014"/>
    </source>
</evidence>
<dbReference type="GO" id="GO:0007338">
    <property type="term" value="P:single fertilization"/>
    <property type="evidence" value="ECO:0007669"/>
    <property type="project" value="TreeGrafter"/>
</dbReference>
<feature type="coiled-coil region" evidence="3">
    <location>
        <begin position="298"/>
        <end position="335"/>
    </location>
</feature>
<dbReference type="PRINTS" id="PR00503">
    <property type="entry name" value="BROMODOMAIN"/>
</dbReference>
<dbReference type="Ensembl" id="ENSMMOT00000000943.1">
    <property type="protein sequence ID" value="ENSMMOP00000000929.1"/>
    <property type="gene ID" value="ENSMMOG00000000779.1"/>
</dbReference>
<accession>A0A3Q3VXP6</accession>
<feature type="compositionally biased region" description="Low complexity" evidence="4">
    <location>
        <begin position="1321"/>
        <end position="1333"/>
    </location>
</feature>
<reference evidence="6" key="2">
    <citation type="submission" date="2025-09" db="UniProtKB">
        <authorList>
            <consortium name="Ensembl"/>
        </authorList>
    </citation>
    <scope>IDENTIFICATION</scope>
</reference>
<feature type="compositionally biased region" description="Basic and acidic residues" evidence="4">
    <location>
        <begin position="489"/>
        <end position="499"/>
    </location>
</feature>
<feature type="region of interest" description="Disordered" evidence="4">
    <location>
        <begin position="1297"/>
        <end position="1430"/>
    </location>
</feature>
<feature type="compositionally biased region" description="Polar residues" evidence="4">
    <location>
        <begin position="791"/>
        <end position="801"/>
    </location>
</feature>
<organism evidence="6 7">
    <name type="scientific">Mola mola</name>
    <name type="common">Ocean sunfish</name>
    <name type="synonym">Tetraodon mola</name>
    <dbReference type="NCBI Taxonomy" id="94237"/>
    <lineage>
        <taxon>Eukaryota</taxon>
        <taxon>Metazoa</taxon>
        <taxon>Chordata</taxon>
        <taxon>Craniata</taxon>
        <taxon>Vertebrata</taxon>
        <taxon>Euteleostomi</taxon>
        <taxon>Actinopterygii</taxon>
        <taxon>Neopterygii</taxon>
        <taxon>Teleostei</taxon>
        <taxon>Neoteleostei</taxon>
        <taxon>Acanthomorphata</taxon>
        <taxon>Eupercaria</taxon>
        <taxon>Tetraodontiformes</taxon>
        <taxon>Molidae</taxon>
        <taxon>Mola</taxon>
    </lineage>
</organism>
<dbReference type="STRING" id="94237.ENSMMOP00000000929"/>
<evidence type="ECO:0000256" key="1">
    <source>
        <dbReference type="ARBA" id="ARBA00023117"/>
    </source>
</evidence>